<dbReference type="InterPro" id="IPR012865">
    <property type="entry name" value="DUF1642"/>
</dbReference>
<gene>
    <name evidence="1" type="ORF">PWB86_09835</name>
</gene>
<evidence type="ECO:0000313" key="1">
    <source>
        <dbReference type="EMBL" id="WEA58299.1"/>
    </source>
</evidence>
<sequence>MSKVKVPAVFDKWYKQVEEKSIYSDFKHRAMYLIASQGFGYCVADENNILEIDFDLTEKEANTMRYYVGNHKEDAMRAILDGYEVEEQLYYIRIPHLEGSVVNYDLEDGHFFTSNTVEDAFIQTKFTMSFIEKNLPEFKQYAVKAEE</sequence>
<evidence type="ECO:0000313" key="2">
    <source>
        <dbReference type="Proteomes" id="UP001214131"/>
    </source>
</evidence>
<dbReference type="Pfam" id="PF07852">
    <property type="entry name" value="DUF1642"/>
    <property type="match status" value="1"/>
</dbReference>
<dbReference type="EMBL" id="CP118742">
    <property type="protein sequence ID" value="WEA58299.1"/>
    <property type="molecule type" value="Genomic_DNA"/>
</dbReference>
<proteinExistence type="predicted"/>
<keyword evidence="1" id="KW-0614">Plasmid</keyword>
<geneLocation type="plasmid" evidence="1 2">
    <name>unnamed3</name>
</geneLocation>
<dbReference type="Proteomes" id="UP001214131">
    <property type="component" value="Plasmid unnamed3"/>
</dbReference>
<protein>
    <submittedName>
        <fullName evidence="1">DUF1642 domain-containing protein</fullName>
    </submittedName>
</protein>
<dbReference type="RefSeq" id="WP_271902030.1">
    <property type="nucleotide sequence ID" value="NZ_CP118742.1"/>
</dbReference>
<reference evidence="1 2" key="1">
    <citation type="submission" date="2023-02" db="EMBL/GenBank/DDBJ databases">
        <title>Comparative genomics and fermentation flavor characterization of five lactic acid bacteria reveal flavor biosynthesis metabolic pathways in fermented muskmelon puree.</title>
        <authorList>
            <person name="Yuan L."/>
            <person name="Li M."/>
            <person name="Xu X."/>
            <person name="Lao F."/>
            <person name="Wu J."/>
        </authorList>
    </citation>
    <scope>NUCLEOTIDE SEQUENCE [LARGE SCALE GENOMIC DNA]</scope>
    <source>
        <strain evidence="1 2">Ca-4</strain>
        <plasmid evidence="1 2">unnamed3</plasmid>
    </source>
</reference>
<accession>A0ABD7X9Y1</accession>
<dbReference type="AlphaFoldDB" id="A0ABD7X9Y1"/>
<name>A0ABD7X9Y1_PEDPE</name>
<organism evidence="1 2">
    <name type="scientific">Pediococcus pentosaceus</name>
    <dbReference type="NCBI Taxonomy" id="1255"/>
    <lineage>
        <taxon>Bacteria</taxon>
        <taxon>Bacillati</taxon>
        <taxon>Bacillota</taxon>
        <taxon>Bacilli</taxon>
        <taxon>Lactobacillales</taxon>
        <taxon>Lactobacillaceae</taxon>
        <taxon>Pediococcus</taxon>
    </lineage>
</organism>